<dbReference type="GO" id="GO:0009245">
    <property type="term" value="P:lipid A biosynthetic process"/>
    <property type="evidence" value="ECO:0007669"/>
    <property type="project" value="TreeGrafter"/>
</dbReference>
<dbReference type="KEGG" id="tab:CIG75_08160"/>
<evidence type="ECO:0000259" key="3">
    <source>
        <dbReference type="Pfam" id="PF00149"/>
    </source>
</evidence>
<dbReference type="SUPFAM" id="SSF56300">
    <property type="entry name" value="Metallo-dependent phosphatases"/>
    <property type="match status" value="1"/>
</dbReference>
<protein>
    <recommendedName>
        <fullName evidence="3">Calcineurin-like phosphoesterase domain-containing protein</fullName>
    </recommendedName>
</protein>
<keyword evidence="5" id="KW-1185">Reference proteome</keyword>
<reference evidence="4 5" key="1">
    <citation type="journal article" date="2015" name="Int. J. Syst. Evol. Microbiol.">
        <title>Tumebacillus algifaecis sp. nov., isolated from decomposing algal scum.</title>
        <authorList>
            <person name="Wu Y.F."/>
            <person name="Zhang B."/>
            <person name="Xing P."/>
            <person name="Wu Q.L."/>
            <person name="Liu S.J."/>
        </authorList>
    </citation>
    <scope>NUCLEOTIDE SEQUENCE [LARGE SCALE GENOMIC DNA]</scope>
    <source>
        <strain evidence="4 5">THMBR28</strain>
    </source>
</reference>
<sequence>MTTVLLTAGVFATLVLGDVLFETLFPKINQARLRTTRLKAGQELKILHVSDLHNMRLHDRFLERVKATKPDLIAITGDLVNGQEASFDRVYRMIEKLREACRNLYFVSGNNDWEHRRYREMADELRKRGVTVLGNEHAVLTIRDMTLNIVGVDDPHTNRDRLSLAFAGMTNERQFTLLLAHDPMIIRNEQAFQADLILSGHTHGGQIRFPVVGALVAPGQGYFPKYDKGMFHLQRGTALYIDSGLGTSRIPIRFLNRSQVSVLTVKGE</sequence>
<dbReference type="AlphaFoldDB" id="A0A223D0A4"/>
<dbReference type="RefSeq" id="WP_094236210.1">
    <property type="nucleotide sequence ID" value="NZ_CP022657.1"/>
</dbReference>
<dbReference type="OrthoDB" id="9780884at2"/>
<accession>A0A223D0A4</accession>
<dbReference type="CDD" id="cd07385">
    <property type="entry name" value="MPP_YkuE_C"/>
    <property type="match status" value="1"/>
</dbReference>
<dbReference type="EMBL" id="CP022657">
    <property type="protein sequence ID" value="ASS74961.1"/>
    <property type="molecule type" value="Genomic_DNA"/>
</dbReference>
<dbReference type="InterPro" id="IPR051158">
    <property type="entry name" value="Metallophosphoesterase_sf"/>
</dbReference>
<proteinExistence type="predicted"/>
<keyword evidence="1" id="KW-0479">Metal-binding</keyword>
<keyword evidence="2" id="KW-0378">Hydrolase</keyword>
<dbReference type="GO" id="GO:0016020">
    <property type="term" value="C:membrane"/>
    <property type="evidence" value="ECO:0007669"/>
    <property type="project" value="GOC"/>
</dbReference>
<dbReference type="InterPro" id="IPR004843">
    <property type="entry name" value="Calcineurin-like_PHP"/>
</dbReference>
<evidence type="ECO:0000256" key="2">
    <source>
        <dbReference type="ARBA" id="ARBA00022801"/>
    </source>
</evidence>
<feature type="domain" description="Calcineurin-like phosphoesterase" evidence="3">
    <location>
        <begin position="44"/>
        <end position="204"/>
    </location>
</feature>
<dbReference type="PANTHER" id="PTHR31302">
    <property type="entry name" value="TRANSMEMBRANE PROTEIN WITH METALLOPHOSPHOESTERASE DOMAIN-RELATED"/>
    <property type="match status" value="1"/>
</dbReference>
<evidence type="ECO:0000256" key="1">
    <source>
        <dbReference type="ARBA" id="ARBA00022723"/>
    </source>
</evidence>
<dbReference type="Pfam" id="PF00149">
    <property type="entry name" value="Metallophos"/>
    <property type="match status" value="1"/>
</dbReference>
<evidence type="ECO:0000313" key="4">
    <source>
        <dbReference type="EMBL" id="ASS74961.1"/>
    </source>
</evidence>
<dbReference type="InterPro" id="IPR029052">
    <property type="entry name" value="Metallo-depent_PP-like"/>
</dbReference>
<dbReference type="Proteomes" id="UP000214688">
    <property type="component" value="Chromosome"/>
</dbReference>
<evidence type="ECO:0000313" key="5">
    <source>
        <dbReference type="Proteomes" id="UP000214688"/>
    </source>
</evidence>
<dbReference type="PANTHER" id="PTHR31302:SF31">
    <property type="entry name" value="PHOSPHODIESTERASE YAEI"/>
    <property type="match status" value="1"/>
</dbReference>
<organism evidence="4 5">
    <name type="scientific">Tumebacillus algifaecis</name>
    <dbReference type="NCBI Taxonomy" id="1214604"/>
    <lineage>
        <taxon>Bacteria</taxon>
        <taxon>Bacillati</taxon>
        <taxon>Bacillota</taxon>
        <taxon>Bacilli</taxon>
        <taxon>Bacillales</taxon>
        <taxon>Alicyclobacillaceae</taxon>
        <taxon>Tumebacillus</taxon>
    </lineage>
</organism>
<gene>
    <name evidence="4" type="ORF">CIG75_08160</name>
</gene>
<dbReference type="Gene3D" id="3.60.21.10">
    <property type="match status" value="1"/>
</dbReference>
<dbReference type="GO" id="GO:0046872">
    <property type="term" value="F:metal ion binding"/>
    <property type="evidence" value="ECO:0007669"/>
    <property type="project" value="UniProtKB-KW"/>
</dbReference>
<name>A0A223D0A4_9BACL</name>
<dbReference type="GO" id="GO:0008758">
    <property type="term" value="F:UDP-2,3-diacylglucosamine hydrolase activity"/>
    <property type="evidence" value="ECO:0007669"/>
    <property type="project" value="TreeGrafter"/>
</dbReference>